<sequence length="66" mass="7406">MNKSKETVIFYAGENPSFTSYFILQPDQQLGVAILANMNTSYTTSIGQGVMDLCCSFIFVWLLPFL</sequence>
<accession>A0A839TMX3</accession>
<dbReference type="Gene3D" id="3.40.710.10">
    <property type="entry name" value="DD-peptidase/beta-lactamase superfamily"/>
    <property type="match status" value="1"/>
</dbReference>
<evidence type="ECO:0000313" key="2">
    <source>
        <dbReference type="Proteomes" id="UP000517523"/>
    </source>
</evidence>
<proteinExistence type="predicted"/>
<name>A0A839TMX3_9BACL</name>
<organism evidence="1 2">
    <name type="scientific">Paenibacillus rhizosphaerae</name>
    <dbReference type="NCBI Taxonomy" id="297318"/>
    <lineage>
        <taxon>Bacteria</taxon>
        <taxon>Bacillati</taxon>
        <taxon>Bacillota</taxon>
        <taxon>Bacilli</taxon>
        <taxon>Bacillales</taxon>
        <taxon>Paenibacillaceae</taxon>
        <taxon>Paenibacillus</taxon>
    </lineage>
</organism>
<dbReference type="InterPro" id="IPR012338">
    <property type="entry name" value="Beta-lactam/transpept-like"/>
</dbReference>
<dbReference type="EMBL" id="JACHXJ010000002">
    <property type="protein sequence ID" value="MBB3128125.1"/>
    <property type="molecule type" value="Genomic_DNA"/>
</dbReference>
<reference evidence="1 2" key="1">
    <citation type="submission" date="2020-08" db="EMBL/GenBank/DDBJ databases">
        <title>Genomic Encyclopedia of Type Strains, Phase III (KMG-III): the genomes of soil and plant-associated and newly described type strains.</title>
        <authorList>
            <person name="Whitman W."/>
        </authorList>
    </citation>
    <scope>NUCLEOTIDE SEQUENCE [LARGE SCALE GENOMIC DNA]</scope>
    <source>
        <strain evidence="1 2">CECT 5831</strain>
    </source>
</reference>
<dbReference type="AlphaFoldDB" id="A0A839TMX3"/>
<protein>
    <recommendedName>
        <fullName evidence="3">Beta-lactamase-related domain-containing protein</fullName>
    </recommendedName>
</protein>
<dbReference type="RefSeq" id="WP_246426564.1">
    <property type="nucleotide sequence ID" value="NZ_JACHXJ010000002.1"/>
</dbReference>
<gene>
    <name evidence="1" type="ORF">FHS19_002779</name>
</gene>
<comment type="caution">
    <text evidence="1">The sequence shown here is derived from an EMBL/GenBank/DDBJ whole genome shotgun (WGS) entry which is preliminary data.</text>
</comment>
<evidence type="ECO:0000313" key="1">
    <source>
        <dbReference type="EMBL" id="MBB3128125.1"/>
    </source>
</evidence>
<evidence type="ECO:0008006" key="3">
    <source>
        <dbReference type="Google" id="ProtNLM"/>
    </source>
</evidence>
<dbReference type="Proteomes" id="UP000517523">
    <property type="component" value="Unassembled WGS sequence"/>
</dbReference>